<dbReference type="EMBL" id="KZ305042">
    <property type="protein sequence ID" value="PIA40486.1"/>
    <property type="molecule type" value="Genomic_DNA"/>
</dbReference>
<dbReference type="PANTHER" id="PTHR15052:SF2">
    <property type="entry name" value="GENERAL TRANSCRIPTION FACTOR 3C POLYPEPTIDE 2"/>
    <property type="match status" value="1"/>
</dbReference>
<accession>A0A2G5DAG9</accession>
<dbReference type="InterPro" id="IPR036322">
    <property type="entry name" value="WD40_repeat_dom_sf"/>
</dbReference>
<dbReference type="InterPro" id="IPR015943">
    <property type="entry name" value="WD40/YVTN_repeat-like_dom_sf"/>
</dbReference>
<feature type="non-terminal residue" evidence="5">
    <location>
        <position position="1"/>
    </location>
</feature>
<comment type="subcellular location">
    <subcellularLocation>
        <location evidence="1">Nucleus</location>
    </subcellularLocation>
</comment>
<name>A0A2G5DAG9_AQUCA</name>
<proteinExistence type="predicted"/>
<gene>
    <name evidence="5" type="ORF">AQUCO_02500295v1</name>
</gene>
<dbReference type="InterPro" id="IPR052416">
    <property type="entry name" value="GTF3C_component"/>
</dbReference>
<feature type="region of interest" description="Disordered" evidence="4">
    <location>
        <begin position="160"/>
        <end position="224"/>
    </location>
</feature>
<feature type="compositionally biased region" description="Polar residues" evidence="4">
    <location>
        <begin position="188"/>
        <end position="199"/>
    </location>
</feature>
<dbReference type="GO" id="GO:0005634">
    <property type="term" value="C:nucleus"/>
    <property type="evidence" value="ECO:0007669"/>
    <property type="project" value="UniProtKB-SubCell"/>
</dbReference>
<dbReference type="OrthoDB" id="4703at2759"/>
<evidence type="ECO:0008006" key="7">
    <source>
        <dbReference type="Google" id="ProtNLM"/>
    </source>
</evidence>
<keyword evidence="2" id="KW-0804">Transcription</keyword>
<evidence type="ECO:0000256" key="4">
    <source>
        <dbReference type="SAM" id="MobiDB-lite"/>
    </source>
</evidence>
<evidence type="ECO:0000313" key="5">
    <source>
        <dbReference type="EMBL" id="PIA40486.1"/>
    </source>
</evidence>
<dbReference type="PANTHER" id="PTHR15052">
    <property type="entry name" value="RNA POLYMERASE III TRANSCRIPTION INITIATION FACTOR COMPLEX SUBUNIT"/>
    <property type="match status" value="1"/>
</dbReference>
<organism evidence="5 6">
    <name type="scientific">Aquilegia coerulea</name>
    <name type="common">Rocky mountain columbine</name>
    <dbReference type="NCBI Taxonomy" id="218851"/>
    <lineage>
        <taxon>Eukaryota</taxon>
        <taxon>Viridiplantae</taxon>
        <taxon>Streptophyta</taxon>
        <taxon>Embryophyta</taxon>
        <taxon>Tracheophyta</taxon>
        <taxon>Spermatophyta</taxon>
        <taxon>Magnoliopsida</taxon>
        <taxon>Ranunculales</taxon>
        <taxon>Ranunculaceae</taxon>
        <taxon>Thalictroideae</taxon>
        <taxon>Aquilegia</taxon>
    </lineage>
</organism>
<dbReference type="GO" id="GO:0006383">
    <property type="term" value="P:transcription by RNA polymerase III"/>
    <property type="evidence" value="ECO:0007669"/>
    <property type="project" value="TreeGrafter"/>
</dbReference>
<evidence type="ECO:0000256" key="3">
    <source>
        <dbReference type="ARBA" id="ARBA00023242"/>
    </source>
</evidence>
<reference evidence="5 6" key="1">
    <citation type="submission" date="2017-09" db="EMBL/GenBank/DDBJ databases">
        <title>WGS assembly of Aquilegia coerulea Goldsmith.</title>
        <authorList>
            <person name="Hodges S."/>
            <person name="Kramer E."/>
            <person name="Nordborg M."/>
            <person name="Tomkins J."/>
            <person name="Borevitz J."/>
            <person name="Derieg N."/>
            <person name="Yan J."/>
            <person name="Mihaltcheva S."/>
            <person name="Hayes R.D."/>
            <person name="Rokhsar D."/>
        </authorList>
    </citation>
    <scope>NUCLEOTIDE SEQUENCE [LARGE SCALE GENOMIC DNA]</scope>
    <source>
        <strain evidence="6">cv. Goldsmith</strain>
    </source>
</reference>
<dbReference type="AlphaFoldDB" id="A0A2G5DAG9"/>
<sequence length="277" mass="30922">DPHRPLWDVNPVRRFIYSLDWLQDPRCVIMSFDDGTLRILSLSKAAYDVPVTGKPFVGTQQQGLHSYFCSSYPIWSVQASRLKGQVVYCTADGSVLHFQLTSKAVDKDPSRNRAPHFLCGSLTEEDGGLTLNTPLPDIPLPIQKPLKEYGERSIYGLLTDSKQAKRANDQTPDREPLDLLYDGDPSFQIGSGDTETAQESKTTSKKSKKRIPDKGDNQEQSQTEFEVLSPKIVAMHRVRWNMNKGSERWLCYGGAAGIIRCQEISASSTGGRSLVKK</sequence>
<dbReference type="Proteomes" id="UP000230069">
    <property type="component" value="Unassembled WGS sequence"/>
</dbReference>
<dbReference type="STRING" id="218851.A0A2G5DAG9"/>
<dbReference type="SUPFAM" id="SSF50978">
    <property type="entry name" value="WD40 repeat-like"/>
    <property type="match status" value="1"/>
</dbReference>
<keyword evidence="6" id="KW-1185">Reference proteome</keyword>
<evidence type="ECO:0000313" key="6">
    <source>
        <dbReference type="Proteomes" id="UP000230069"/>
    </source>
</evidence>
<dbReference type="GO" id="GO:0000127">
    <property type="term" value="C:transcription factor TFIIIC complex"/>
    <property type="evidence" value="ECO:0007669"/>
    <property type="project" value="TreeGrafter"/>
</dbReference>
<evidence type="ECO:0000256" key="1">
    <source>
        <dbReference type="ARBA" id="ARBA00004123"/>
    </source>
</evidence>
<keyword evidence="3" id="KW-0539">Nucleus</keyword>
<evidence type="ECO:0000256" key="2">
    <source>
        <dbReference type="ARBA" id="ARBA00023163"/>
    </source>
</evidence>
<dbReference type="InParanoid" id="A0A2G5DAG9"/>
<protein>
    <recommendedName>
        <fullName evidence="7">Transducin/WD40 repeat-like superfamily protein</fullName>
    </recommendedName>
</protein>
<feature type="compositionally biased region" description="Basic and acidic residues" evidence="4">
    <location>
        <begin position="162"/>
        <end position="177"/>
    </location>
</feature>
<dbReference type="Gene3D" id="2.130.10.10">
    <property type="entry name" value="YVTN repeat-like/Quinoprotein amine dehydrogenase"/>
    <property type="match status" value="1"/>
</dbReference>